<proteinExistence type="predicted"/>
<keyword evidence="1" id="KW-0472">Membrane</keyword>
<reference evidence="2" key="1">
    <citation type="submission" date="2024-03" db="EMBL/GenBank/DDBJ databases">
        <title>Diverse circular DNA viruses in blood, oral, and fecal samples of captive lemurs.</title>
        <authorList>
            <person name="Paietta E.N."/>
            <person name="Kraberger S."/>
            <person name="Lund M.C."/>
            <person name="Custer J.M."/>
            <person name="Vargas K.M."/>
            <person name="Ehmke E.E."/>
            <person name="Yoder A.D."/>
            <person name="Varsani A."/>
        </authorList>
    </citation>
    <scope>NUCLEOTIDE SEQUENCE</scope>
    <source>
        <strain evidence="2">Duke_25SF_59</strain>
    </source>
</reference>
<sequence>MFKQLKKLATKAVALGALTMASASSFAAGYADVAQNMDFSDGKTAVTAVVVGIAGFLIFGMVGRYILGFFKRV</sequence>
<evidence type="ECO:0000313" key="2">
    <source>
        <dbReference type="EMBL" id="XCD06575.1"/>
    </source>
</evidence>
<feature type="transmembrane region" description="Helical" evidence="1">
    <location>
        <begin position="46"/>
        <end position="67"/>
    </location>
</feature>
<keyword evidence="1" id="KW-0812">Transmembrane</keyword>
<name>A0AAU8B4V5_9VIRU</name>
<protein>
    <submittedName>
        <fullName evidence="2">Uncharacterized protein</fullName>
    </submittedName>
</protein>
<keyword evidence="1" id="KW-1133">Transmembrane helix</keyword>
<organism evidence="2">
    <name type="scientific">Dulem virus 53</name>
    <dbReference type="NCBI Taxonomy" id="3145764"/>
    <lineage>
        <taxon>Viruses</taxon>
        <taxon>Monodnaviria</taxon>
        <taxon>Loebvirae</taxon>
        <taxon>Hofneiviricota</taxon>
        <taxon>Faserviricetes</taxon>
        <taxon>Tubulavirales</taxon>
        <taxon>Inoviridae</taxon>
        <taxon>Inovirus</taxon>
    </lineage>
</organism>
<dbReference type="EMBL" id="PP511688">
    <property type="protein sequence ID" value="XCD06575.1"/>
    <property type="molecule type" value="Genomic_DNA"/>
</dbReference>
<accession>A0AAU8B4V5</accession>
<evidence type="ECO:0000256" key="1">
    <source>
        <dbReference type="SAM" id="Phobius"/>
    </source>
</evidence>